<dbReference type="Pfam" id="PF17657">
    <property type="entry name" value="DNA_pol3_finger"/>
    <property type="match status" value="1"/>
</dbReference>
<evidence type="ECO:0000313" key="10">
    <source>
        <dbReference type="Proteomes" id="UP000001968"/>
    </source>
</evidence>
<organism evidence="9 10">
    <name type="scientific">Syntrophomonas wolfei subsp. wolfei (strain DSM 2245B / Goettingen)</name>
    <dbReference type="NCBI Taxonomy" id="335541"/>
    <lineage>
        <taxon>Bacteria</taxon>
        <taxon>Bacillati</taxon>
        <taxon>Bacillota</taxon>
        <taxon>Clostridia</taxon>
        <taxon>Eubacteriales</taxon>
        <taxon>Syntrophomonadaceae</taxon>
        <taxon>Syntrophomonas</taxon>
    </lineage>
</organism>
<dbReference type="Gene3D" id="3.20.20.140">
    <property type="entry name" value="Metal-dependent hydrolases"/>
    <property type="match status" value="1"/>
</dbReference>
<proteinExistence type="inferred from homology"/>
<dbReference type="InterPro" id="IPR011708">
    <property type="entry name" value="DNA_pol3_alpha_NTPase_dom"/>
</dbReference>
<dbReference type="SUPFAM" id="SSF81585">
    <property type="entry name" value="PsbU/PolX domain-like"/>
    <property type="match status" value="1"/>
</dbReference>
<dbReference type="PANTHER" id="PTHR32294:SF5">
    <property type="entry name" value="DNA POLYMERASE III POLC-TYPE"/>
    <property type="match status" value="1"/>
</dbReference>
<evidence type="ECO:0000256" key="4">
    <source>
        <dbReference type="ARBA" id="ARBA00022839"/>
    </source>
</evidence>
<dbReference type="InterPro" id="IPR004805">
    <property type="entry name" value="DnaE2/DnaE/PolC"/>
</dbReference>
<evidence type="ECO:0000256" key="2">
    <source>
        <dbReference type="ARBA" id="ARBA00022695"/>
    </source>
</evidence>
<dbReference type="InterPro" id="IPR003141">
    <property type="entry name" value="Pol/His_phosphatase_N"/>
</dbReference>
<keyword evidence="7" id="KW-0963">Cytoplasm</keyword>
<dbReference type="GO" id="GO:0005737">
    <property type="term" value="C:cytoplasm"/>
    <property type="evidence" value="ECO:0007669"/>
    <property type="project" value="UniProtKB-SubCell"/>
</dbReference>
<dbReference type="InterPro" id="IPR006308">
    <property type="entry name" value="Pol_III_a_PolC-type_gram_pos"/>
</dbReference>
<evidence type="ECO:0000256" key="3">
    <source>
        <dbReference type="ARBA" id="ARBA00022705"/>
    </source>
</evidence>
<dbReference type="GO" id="GO:0003677">
    <property type="term" value="F:DNA binding"/>
    <property type="evidence" value="ECO:0007669"/>
    <property type="project" value="UniProtKB-UniRule"/>
</dbReference>
<dbReference type="Pfam" id="PF14579">
    <property type="entry name" value="HHH_6"/>
    <property type="match status" value="1"/>
</dbReference>
<dbReference type="KEGG" id="swo:Swol_0895"/>
<dbReference type="RefSeq" id="WP_011640317.1">
    <property type="nucleotide sequence ID" value="NC_008346.1"/>
</dbReference>
<dbReference type="HAMAP" id="MF_00356">
    <property type="entry name" value="DNApol_PolC"/>
    <property type="match status" value="1"/>
</dbReference>
<dbReference type="Gene3D" id="3.30.1900.20">
    <property type="match status" value="2"/>
</dbReference>
<gene>
    <name evidence="7" type="primary">polC</name>
    <name evidence="9" type="ordered locus">Swol_0895</name>
</gene>
<evidence type="ECO:0000259" key="8">
    <source>
        <dbReference type="SMART" id="SM00481"/>
    </source>
</evidence>
<dbReference type="Pfam" id="PF14480">
    <property type="entry name" value="DNA_pol3_a_NI"/>
    <property type="match status" value="1"/>
</dbReference>
<reference evidence="10" key="1">
    <citation type="journal article" date="2010" name="Environ. Microbiol.">
        <title>The genome of Syntrophomonas wolfei: new insights into syntrophic metabolism and biohydrogen production.</title>
        <authorList>
            <person name="Sieber J.R."/>
            <person name="Sims D.R."/>
            <person name="Han C."/>
            <person name="Kim E."/>
            <person name="Lykidis A."/>
            <person name="Lapidus A.L."/>
            <person name="McDonnald E."/>
            <person name="Rohlin L."/>
            <person name="Culley D.E."/>
            <person name="Gunsalus R."/>
            <person name="McInerney M.J."/>
        </authorList>
    </citation>
    <scope>NUCLEOTIDE SEQUENCE [LARGE SCALE GENOMIC DNA]</scope>
    <source>
        <strain evidence="10">DSM 2245B / Goettingen</strain>
    </source>
</reference>
<keyword evidence="4 7" id="KW-0269">Exonuclease</keyword>
<evidence type="ECO:0000313" key="9">
    <source>
        <dbReference type="EMBL" id="ABI68212.1"/>
    </source>
</evidence>
<dbReference type="GO" id="GO:0008408">
    <property type="term" value="F:3'-5' exonuclease activity"/>
    <property type="evidence" value="ECO:0007669"/>
    <property type="project" value="UniProtKB-UniRule"/>
</dbReference>
<dbReference type="Proteomes" id="UP000001968">
    <property type="component" value="Chromosome"/>
</dbReference>
<comment type="subcellular location">
    <subcellularLocation>
        <location evidence="7">Cytoplasm</location>
    </subcellularLocation>
</comment>
<name>Q0AYJ2_SYNWW</name>
<dbReference type="Gene3D" id="2.40.50.140">
    <property type="entry name" value="Nucleic acid-binding proteins"/>
    <property type="match status" value="1"/>
</dbReference>
<dbReference type="SMART" id="SM00481">
    <property type="entry name" value="POLIIIAc"/>
    <property type="match status" value="1"/>
</dbReference>
<dbReference type="GO" id="GO:0006261">
    <property type="term" value="P:DNA-templated DNA replication"/>
    <property type="evidence" value="ECO:0007669"/>
    <property type="project" value="UniProtKB-UniRule"/>
</dbReference>
<dbReference type="InterPro" id="IPR044923">
    <property type="entry name" value="PolC_middle_finger_sf"/>
</dbReference>
<comment type="similarity">
    <text evidence="7">Belongs to the DNA polymerase type-C family. PolC subfamily.</text>
</comment>
<dbReference type="HOGENOM" id="CLU_003297_2_0_9"/>
<keyword evidence="5 7" id="KW-0239">DNA-directed DNA polymerase</keyword>
<evidence type="ECO:0000256" key="6">
    <source>
        <dbReference type="ARBA" id="ARBA00049244"/>
    </source>
</evidence>
<dbReference type="NCBIfam" id="NF001688">
    <property type="entry name" value="PRK00448.1"/>
    <property type="match status" value="1"/>
</dbReference>
<keyword evidence="2 7" id="KW-0548">Nucleotidyltransferase</keyword>
<dbReference type="CDD" id="cd07435">
    <property type="entry name" value="PHP_PolIIIA_POLC"/>
    <property type="match status" value="1"/>
</dbReference>
<evidence type="ECO:0000256" key="1">
    <source>
        <dbReference type="ARBA" id="ARBA00022679"/>
    </source>
</evidence>
<accession>Q0AYJ2</accession>
<dbReference type="Gene3D" id="6.10.140.1510">
    <property type="match status" value="1"/>
</dbReference>
<dbReference type="Pfam" id="PF07733">
    <property type="entry name" value="DNA_pol3_alpha"/>
    <property type="match status" value="1"/>
</dbReference>
<dbReference type="SUPFAM" id="SSF89550">
    <property type="entry name" value="PHP domain-like"/>
    <property type="match status" value="1"/>
</dbReference>
<dbReference type="EC" id="2.7.7.7" evidence="7"/>
<feature type="domain" description="Polymerase/histidinol phosphatase N-terminal" evidence="8">
    <location>
        <begin position="313"/>
        <end position="380"/>
    </location>
</feature>
<dbReference type="eggNOG" id="COG2176">
    <property type="taxonomic scope" value="Bacteria"/>
</dbReference>
<dbReference type="InterPro" id="IPR029460">
    <property type="entry name" value="DNAPol_HHH"/>
</dbReference>
<dbReference type="InterPro" id="IPR040982">
    <property type="entry name" value="DNA_pol3_finger"/>
</dbReference>
<dbReference type="InterPro" id="IPR028112">
    <property type="entry name" value="DNA_PolC-type_N_I"/>
</dbReference>
<dbReference type="Pfam" id="PF02811">
    <property type="entry name" value="PHP"/>
    <property type="match status" value="1"/>
</dbReference>
<comment type="function">
    <text evidence="7">Required for replicative DNA synthesis. This DNA polymerase also exhibits 3' to 5' exonuclease activity.</text>
</comment>
<dbReference type="InterPro" id="IPR016195">
    <property type="entry name" value="Pol/histidinol_Pase-like"/>
</dbReference>
<keyword evidence="7" id="KW-0378">Hydrolase</keyword>
<dbReference type="EMBL" id="CP000448">
    <property type="protein sequence ID" value="ABI68212.1"/>
    <property type="molecule type" value="Genomic_DNA"/>
</dbReference>
<keyword evidence="7" id="KW-0540">Nuclease</keyword>
<dbReference type="NCBIfam" id="TIGR01405">
    <property type="entry name" value="polC_Gram_pos"/>
    <property type="match status" value="1"/>
</dbReference>
<keyword evidence="10" id="KW-1185">Reference proteome</keyword>
<dbReference type="STRING" id="335541.Swol_0895"/>
<dbReference type="InterPro" id="IPR004013">
    <property type="entry name" value="PHP_dom"/>
</dbReference>
<evidence type="ECO:0000256" key="7">
    <source>
        <dbReference type="HAMAP-Rule" id="MF_00356"/>
    </source>
</evidence>
<keyword evidence="1 7" id="KW-0808">Transferase</keyword>
<dbReference type="PANTHER" id="PTHR32294">
    <property type="entry name" value="DNA POLYMERASE III SUBUNIT ALPHA"/>
    <property type="match status" value="1"/>
</dbReference>
<dbReference type="GO" id="GO:0003887">
    <property type="term" value="F:DNA-directed DNA polymerase activity"/>
    <property type="evidence" value="ECO:0007669"/>
    <property type="project" value="UniProtKB-UniRule"/>
</dbReference>
<dbReference type="OrthoDB" id="9804290at2"/>
<dbReference type="CDD" id="cd04484">
    <property type="entry name" value="polC_OBF"/>
    <property type="match status" value="1"/>
</dbReference>
<sequence>MINGDFYSFISNFNDSLSKYWKDSYVEKLEVFRSNKKWKIYVAIMEPLPAHVLQQSIIKLKDSLPFLNELEIIPRLADFGQQMENILRLRQNEVLSEVFLSEQADFASLEWRFNENRIDMLVQDRNVYNKLIEKESCNRLSRWMGQEYALRVVVRAICTENNEDDVPENYLLAGQKIEVLAGDTEFKGRKKRYSARNSGGIKLLENSGTIKISELQEGMRNAVIEGEVWYKEINSLKDNSIVVAYYLSDYSNSIIAKLFLDKVEDDKIELGDWIKLCGSIRYDNYVKDVVLFIDAFVHLEKPERKDTATGKRIELHAHSKMSAMDGLTEVSMLVKRAAEWQHPAIAITDHGSIQAFPEAYQAAKKYKIKVIYGVEAYLVEEDKKERPYHIVLLALNQNGLKNLYHLVSISYMDYFYRYPKIPRQQLIKKREGLLLGSACEAGELFQAMVRGAKEKEIEEIAGFYDYLEIQPLDNNDFLVKEGSVKSREELQEINRRIIRLGQKLQKPVVATGDVHFLDPHHEIFRRIIQAGQGYEDAESQAPLYFRSTDEMLAEMDYLSEEEARKVVIDNPALIAEMIEDIRPVPEGFYPPKIESAAEEVTRISWDKAHSLYGDELPPIVESRIMKELNSITHHGFSVLYLIAHKLVEKSNQDGYIVGSRGSVGSSLVAFLTGITEVNPLAPHYLCPFCRFSDFVVDGSANCGADLPERSCPDCGGKMHQDGFDIPFETFLGFEGDKVPDIDLNFSGDYQSRAHQYVEELFGQENVYRAGTISTIAQKTAYGFVKKYVENKQIDLSNAEVNRLVKGITGVRRTTGQHPGGLIVVPQDRDILEFTPLQHPADNKDSGVITTHFEYHAIGEQLVKLDILGHDDPTVLKELEDLTGRKAFSIKLNEKETMKLFSGVEPLGLEAADILSTVGTYGIPEFGTRFVRQMLEATRPTTFSELVRISGLSHGTNVWLNNAQNLIKNGTASLSEVICTRDDIMSYLIQKGLDKKQAFKIMENVRKGNGLNSGECELMAGQNVPSWYIDSCQKIEYMFPKAHAVAYVTMAFRIAYFKVYHPLQFYASFFSIRAEDFDSQTILAGYEALKKRIQEIEKAGLSASQKDKKLLPVFEVAMEMYARGFTFRPVDIYKSDASKFLVVDNALLLPFSALPNVGAAAAQGIIESREGGSFISVEDFQQRSRLNKTAMEVLRNFDCFNHLPETSQVSLFG</sequence>
<keyword evidence="3 7" id="KW-0235">DNA replication</keyword>
<dbReference type="Gene3D" id="1.10.150.700">
    <property type="entry name" value="PolC, middle finger domain"/>
    <property type="match status" value="1"/>
</dbReference>
<dbReference type="Gene3D" id="1.10.150.870">
    <property type="match status" value="1"/>
</dbReference>
<dbReference type="AlphaFoldDB" id="Q0AYJ2"/>
<dbReference type="InterPro" id="IPR012340">
    <property type="entry name" value="NA-bd_OB-fold"/>
</dbReference>
<protein>
    <recommendedName>
        <fullName evidence="7">DNA polymerase III PolC-type</fullName>
        <shortName evidence="7">PolIII</shortName>
        <ecNumber evidence="7">2.7.7.7</ecNumber>
    </recommendedName>
</protein>
<comment type="catalytic activity">
    <reaction evidence="6 7">
        <text>DNA(n) + a 2'-deoxyribonucleoside 5'-triphosphate = DNA(n+1) + diphosphate</text>
        <dbReference type="Rhea" id="RHEA:22508"/>
        <dbReference type="Rhea" id="RHEA-COMP:17339"/>
        <dbReference type="Rhea" id="RHEA-COMP:17340"/>
        <dbReference type="ChEBI" id="CHEBI:33019"/>
        <dbReference type="ChEBI" id="CHEBI:61560"/>
        <dbReference type="ChEBI" id="CHEBI:173112"/>
        <dbReference type="EC" id="2.7.7.7"/>
    </reaction>
</comment>
<evidence type="ECO:0000256" key="5">
    <source>
        <dbReference type="ARBA" id="ARBA00022932"/>
    </source>
</evidence>